<keyword evidence="6" id="KW-1185">Reference proteome</keyword>
<evidence type="ECO:0000256" key="1">
    <source>
        <dbReference type="ARBA" id="ARBA00004613"/>
    </source>
</evidence>
<sequence length="953" mass="108749">MAVSHQWFLQWSSPSVVFADISRQYENVQSNWNNHHHYGRVAYNPLDAQAAIRNSYREKQIQQQRVANNIIKYDRHRSLNVTVAIILPESDKHLIGAQCLVCVRNYLLQSIQTMYRSRPAALTLWLAMLGLARPQSVPADTDTPPFSTLYKWKTIDFEFPSVQHRRSALISRAYIPSNVLPLGLEVWGSRVWVTLPSWRRGVPATLATVSRGGGVTSPALKPYPDWNYHRAFSDDVNCFGLTSVFRVSADQCGKLWVLDSGQIDSQDSPKQICPPSVVVFNMQTDSMIAKYPIPEEYVLQDSLFSNIIVDSRQEDCSDLHLYIADTWRFGLLVFRHSDQKFWRFSHHLFYPDPLASNYTLHGLNFQWADGIFGLSLSPINNVEERTMYFHSMSSYREFSVTTDVLRQPARVNDSANAFKIVGESRGLFGQSSASAIDRNGVMFYGLVSRDSIGCWDSQKPYNKKTMGVVAMNTETLVFPNDIKIDQEQQQSVWVISNRLPMFQDGSLSDDDYNYRIMYVDTTQAVQGTICDPQLQLPPYSPLMRLVCLILCIGLAAAYRDHTQNKALNTLYRWKQIDFAYPSEQDKQRAIANGRFNQTNVIPLGIERWRNRIFISTPAWKRGVPVTLSTLPTSAGDASPPLTPYPSWEWHNAGNCTGFTSVFRMSVDHCGVMWVLDSGQVEAFETPRQLCPPTLYAIDLDTDTVIGKYPIPQKFVLQNSLITNLVVDSRDAQCRDLHVYIADAWRFGLIVFRNADAAFWRFSHYTFYPEPLLSNYTLHGLNYQWSDGLFGMSLGKVHLGDRPLYYHAMSSSLEFVVSTSVLRDPSRVNNAVDEFKLLGESRGPGGQVSAAAIDRNGVMFFNLISQDSIGCWNTYTEFGSRNWDIVATNFDTLVFPNDLRIDHEVPQFAWIISNRLPMYQFNLIDPNEYNYRVLYLDPVEAVENTVCQPRLYSY</sequence>
<dbReference type="Proteomes" id="UP000053240">
    <property type="component" value="Unassembled WGS sequence"/>
</dbReference>
<dbReference type="Pfam" id="PF03022">
    <property type="entry name" value="MRJP"/>
    <property type="match status" value="2"/>
</dbReference>
<reference evidence="5 6" key="1">
    <citation type="journal article" date="2015" name="Nat. Commun.">
        <title>Outbred genome sequencing and CRISPR/Cas9 gene editing in butterflies.</title>
        <authorList>
            <person name="Li X."/>
            <person name="Fan D."/>
            <person name="Zhang W."/>
            <person name="Liu G."/>
            <person name="Zhang L."/>
            <person name="Zhao L."/>
            <person name="Fang X."/>
            <person name="Chen L."/>
            <person name="Dong Y."/>
            <person name="Chen Y."/>
            <person name="Ding Y."/>
            <person name="Zhao R."/>
            <person name="Feng M."/>
            <person name="Zhu Y."/>
            <person name="Feng Y."/>
            <person name="Jiang X."/>
            <person name="Zhu D."/>
            <person name="Xiang H."/>
            <person name="Feng X."/>
            <person name="Li S."/>
            <person name="Wang J."/>
            <person name="Zhang G."/>
            <person name="Kronforst M.R."/>
            <person name="Wang W."/>
        </authorList>
    </citation>
    <scope>NUCLEOTIDE SEQUENCE [LARGE SCALE GENOMIC DNA]</scope>
    <source>
        <strain evidence="5">Ya'a_city_454_Pm</strain>
        <tissue evidence="5">Whole body</tissue>
    </source>
</reference>
<keyword evidence="4" id="KW-0732">Signal</keyword>
<dbReference type="EMBL" id="KQ461155">
    <property type="protein sequence ID" value="KPJ08147.1"/>
    <property type="molecule type" value="Genomic_DNA"/>
</dbReference>
<dbReference type="Gene3D" id="2.120.10.30">
    <property type="entry name" value="TolB, C-terminal domain"/>
    <property type="match status" value="2"/>
</dbReference>
<evidence type="ECO:0000256" key="2">
    <source>
        <dbReference type="ARBA" id="ARBA00009127"/>
    </source>
</evidence>
<dbReference type="PRINTS" id="PR01366">
    <property type="entry name" value="ROYALJELLY"/>
</dbReference>
<comment type="subcellular location">
    <subcellularLocation>
        <location evidence="1">Secreted</location>
    </subcellularLocation>
</comment>
<evidence type="ECO:0000313" key="5">
    <source>
        <dbReference type="EMBL" id="KPJ08147.1"/>
    </source>
</evidence>
<organism evidence="5 6">
    <name type="scientific">Papilio machaon</name>
    <name type="common">Old World swallowtail butterfly</name>
    <dbReference type="NCBI Taxonomy" id="76193"/>
    <lineage>
        <taxon>Eukaryota</taxon>
        <taxon>Metazoa</taxon>
        <taxon>Ecdysozoa</taxon>
        <taxon>Arthropoda</taxon>
        <taxon>Hexapoda</taxon>
        <taxon>Insecta</taxon>
        <taxon>Pterygota</taxon>
        <taxon>Neoptera</taxon>
        <taxon>Endopterygota</taxon>
        <taxon>Lepidoptera</taxon>
        <taxon>Glossata</taxon>
        <taxon>Ditrysia</taxon>
        <taxon>Papilionoidea</taxon>
        <taxon>Papilionidae</taxon>
        <taxon>Papilioninae</taxon>
        <taxon>Papilio</taxon>
    </lineage>
</organism>
<protein>
    <submittedName>
        <fullName evidence="5">Protein yellow</fullName>
    </submittedName>
</protein>
<dbReference type="InParanoid" id="A0A194QRN1"/>
<dbReference type="PANTHER" id="PTHR10009">
    <property type="entry name" value="PROTEIN YELLOW-RELATED"/>
    <property type="match status" value="1"/>
</dbReference>
<dbReference type="GO" id="GO:0005576">
    <property type="term" value="C:extracellular region"/>
    <property type="evidence" value="ECO:0007669"/>
    <property type="project" value="UniProtKB-SubCell"/>
</dbReference>
<dbReference type="InterPro" id="IPR017996">
    <property type="entry name" value="MRJP/yellow-related"/>
</dbReference>
<name>A0A194QRN1_PAPMA</name>
<dbReference type="AlphaFoldDB" id="A0A194QRN1"/>
<accession>A0A194QRN1</accession>
<evidence type="ECO:0000313" key="6">
    <source>
        <dbReference type="Proteomes" id="UP000053240"/>
    </source>
</evidence>
<keyword evidence="3" id="KW-0964">Secreted</keyword>
<evidence type="ECO:0000256" key="4">
    <source>
        <dbReference type="ARBA" id="ARBA00022729"/>
    </source>
</evidence>
<evidence type="ECO:0000256" key="3">
    <source>
        <dbReference type="ARBA" id="ARBA00022525"/>
    </source>
</evidence>
<comment type="similarity">
    <text evidence="2">Belongs to the major royal jelly protein family.</text>
</comment>
<gene>
    <name evidence="5" type="ORF">RR48_12886</name>
</gene>
<proteinExistence type="inferred from homology"/>
<dbReference type="FunFam" id="2.120.10.30:FF:000045">
    <property type="entry name" value="Blast:Protein yellow"/>
    <property type="match status" value="2"/>
</dbReference>
<dbReference type="PANTHER" id="PTHR10009:SF13">
    <property type="entry name" value="DOPAMINECHROME TAUTOMERASE"/>
    <property type="match status" value="1"/>
</dbReference>
<dbReference type="InterPro" id="IPR011042">
    <property type="entry name" value="6-blade_b-propeller_TolB-like"/>
</dbReference>